<sequence>MQKLGYCRVSTAGQDFKDQLAVMSRHGVSPDDIFQEKISGTVSADDRPEFSRMMSRLMDGDELVVAKLDRLGRSTLDILTTINTLRERGVTITIDGTGSIRNDMMGTLTTNLLAAFAEFERAMIYDRMQTGRQRAIAAGVVMGRRPKLSKAAREAIARRYGVTDTGPALAREYGVSIRTIERLAQASKAATQAQAMAA</sequence>
<dbReference type="PROSITE" id="PS51736">
    <property type="entry name" value="RECOMBINASES_3"/>
    <property type="match status" value="1"/>
</dbReference>
<dbReference type="GO" id="GO:0003677">
    <property type="term" value="F:DNA binding"/>
    <property type="evidence" value="ECO:0007669"/>
    <property type="project" value="UniProtKB-KW"/>
</dbReference>
<protein>
    <submittedName>
        <fullName evidence="7">Recombinase family protein</fullName>
    </submittedName>
</protein>
<proteinExistence type="predicted"/>
<name>A0A7W4JF52_9PROT</name>
<accession>A0A7W4JF52</accession>
<keyword evidence="3" id="KW-0233">DNA recombination</keyword>
<keyword evidence="1" id="KW-0229">DNA integration</keyword>
<evidence type="ECO:0000256" key="2">
    <source>
        <dbReference type="ARBA" id="ARBA00023125"/>
    </source>
</evidence>
<dbReference type="Gene3D" id="3.40.50.1390">
    <property type="entry name" value="Resolvase, N-terminal catalytic domain"/>
    <property type="match status" value="1"/>
</dbReference>
<evidence type="ECO:0000256" key="3">
    <source>
        <dbReference type="ARBA" id="ARBA00023172"/>
    </source>
</evidence>
<evidence type="ECO:0000259" key="6">
    <source>
        <dbReference type="PROSITE" id="PS51736"/>
    </source>
</evidence>
<dbReference type="PANTHER" id="PTHR30461:SF2">
    <property type="entry name" value="SERINE RECOMBINASE PINE-RELATED"/>
    <property type="match status" value="1"/>
</dbReference>
<dbReference type="InterPro" id="IPR006119">
    <property type="entry name" value="Resolv_N"/>
</dbReference>
<dbReference type="EMBL" id="JABEQL010000018">
    <property type="protein sequence ID" value="MBB2180125.1"/>
    <property type="molecule type" value="Genomic_DNA"/>
</dbReference>
<feature type="domain" description="Resolvase/invertase-type recombinase catalytic" evidence="6">
    <location>
        <begin position="2"/>
        <end position="139"/>
    </location>
</feature>
<dbReference type="PROSITE" id="PS00398">
    <property type="entry name" value="RECOMBINASES_2"/>
    <property type="match status" value="1"/>
</dbReference>
<dbReference type="RefSeq" id="WP_182967568.1">
    <property type="nucleotide sequence ID" value="NZ_BAABGC010000006.1"/>
</dbReference>
<evidence type="ECO:0000256" key="5">
    <source>
        <dbReference type="PROSITE-ProRule" id="PRU10137"/>
    </source>
</evidence>
<dbReference type="Pfam" id="PF00239">
    <property type="entry name" value="Resolvase"/>
    <property type="match status" value="1"/>
</dbReference>
<evidence type="ECO:0000313" key="7">
    <source>
        <dbReference type="EMBL" id="MBB2180125.1"/>
    </source>
</evidence>
<keyword evidence="8" id="KW-1185">Reference proteome</keyword>
<dbReference type="CDD" id="cd03768">
    <property type="entry name" value="SR_ResInv"/>
    <property type="match status" value="1"/>
</dbReference>
<feature type="active site" description="O-(5'-phospho-DNA)-serine intermediate" evidence="4 5">
    <location>
        <position position="10"/>
    </location>
</feature>
<organism evidence="7 8">
    <name type="scientific">Gluconacetobacter tumulicola</name>
    <dbReference type="NCBI Taxonomy" id="1017177"/>
    <lineage>
        <taxon>Bacteria</taxon>
        <taxon>Pseudomonadati</taxon>
        <taxon>Pseudomonadota</taxon>
        <taxon>Alphaproteobacteria</taxon>
        <taxon>Acetobacterales</taxon>
        <taxon>Acetobacteraceae</taxon>
        <taxon>Gluconacetobacter</taxon>
    </lineage>
</organism>
<dbReference type="Proteomes" id="UP000525623">
    <property type="component" value="Unassembled WGS sequence"/>
</dbReference>
<dbReference type="SUPFAM" id="SSF53041">
    <property type="entry name" value="Resolvase-like"/>
    <property type="match status" value="1"/>
</dbReference>
<reference evidence="7 8" key="1">
    <citation type="submission" date="2020-04" db="EMBL/GenBank/DDBJ databases">
        <title>Description of novel Gluconacetobacter.</title>
        <authorList>
            <person name="Sombolestani A."/>
        </authorList>
    </citation>
    <scope>NUCLEOTIDE SEQUENCE [LARGE SCALE GENOMIC DNA]</scope>
    <source>
        <strain evidence="7 8">LMG 27725</strain>
    </source>
</reference>
<dbReference type="AlphaFoldDB" id="A0A7W4JF52"/>
<evidence type="ECO:0000313" key="8">
    <source>
        <dbReference type="Proteomes" id="UP000525623"/>
    </source>
</evidence>
<evidence type="ECO:0000256" key="4">
    <source>
        <dbReference type="PIRSR" id="PIRSR606118-50"/>
    </source>
</evidence>
<dbReference type="PROSITE" id="PS00397">
    <property type="entry name" value="RECOMBINASES_1"/>
    <property type="match status" value="1"/>
</dbReference>
<dbReference type="GO" id="GO:0000150">
    <property type="term" value="F:DNA strand exchange activity"/>
    <property type="evidence" value="ECO:0007669"/>
    <property type="project" value="InterPro"/>
</dbReference>
<dbReference type="SMART" id="SM00857">
    <property type="entry name" value="Resolvase"/>
    <property type="match status" value="1"/>
</dbReference>
<keyword evidence="2" id="KW-0238">DNA-binding</keyword>
<gene>
    <name evidence="7" type="ORF">HLH29_13280</name>
</gene>
<dbReference type="PANTHER" id="PTHR30461">
    <property type="entry name" value="DNA-INVERTASE FROM LAMBDOID PROPHAGE"/>
    <property type="match status" value="1"/>
</dbReference>
<comment type="caution">
    <text evidence="7">The sequence shown here is derived from an EMBL/GenBank/DDBJ whole genome shotgun (WGS) entry which is preliminary data.</text>
</comment>
<evidence type="ECO:0000256" key="1">
    <source>
        <dbReference type="ARBA" id="ARBA00022908"/>
    </source>
</evidence>
<dbReference type="InterPro" id="IPR006118">
    <property type="entry name" value="Recombinase_CS"/>
</dbReference>
<dbReference type="GO" id="GO:0015074">
    <property type="term" value="P:DNA integration"/>
    <property type="evidence" value="ECO:0007669"/>
    <property type="project" value="UniProtKB-KW"/>
</dbReference>
<dbReference type="InterPro" id="IPR036162">
    <property type="entry name" value="Resolvase-like_N_sf"/>
</dbReference>
<dbReference type="InterPro" id="IPR050639">
    <property type="entry name" value="SSR_resolvase"/>
</dbReference>